<gene>
    <name evidence="2" type="ORF">DDB_G0268736</name>
</gene>
<dbReference type="EMBL" id="AAFI02000004">
    <property type="protein sequence ID" value="EAL72957.1"/>
    <property type="molecule type" value="Genomic_DNA"/>
</dbReference>
<comment type="caution">
    <text evidence="2">The sequence shown here is derived from an EMBL/GenBank/DDBJ whole genome shotgun (WGS) entry which is preliminary data.</text>
</comment>
<dbReference type="Proteomes" id="UP000002195">
    <property type="component" value="Unassembled WGS sequence"/>
</dbReference>
<reference evidence="2 3" key="1">
    <citation type="journal article" date="2005" name="Nature">
        <title>The genome of the social amoeba Dictyostelium discoideum.</title>
        <authorList>
            <consortium name="The Dictyostelium discoideum Sequencing Consortium"/>
            <person name="Eichinger L."/>
            <person name="Pachebat J.A."/>
            <person name="Glockner G."/>
            <person name="Rajandream M.A."/>
            <person name="Sucgang R."/>
            <person name="Berriman M."/>
            <person name="Song J."/>
            <person name="Olsen R."/>
            <person name="Szafranski K."/>
            <person name="Xu Q."/>
            <person name="Tunggal B."/>
            <person name="Kummerfeld S."/>
            <person name="Madera M."/>
            <person name="Konfortov B.A."/>
            <person name="Rivero F."/>
            <person name="Bankier A.T."/>
            <person name="Lehmann R."/>
            <person name="Hamlin N."/>
            <person name="Davies R."/>
            <person name="Gaudet P."/>
            <person name="Fey P."/>
            <person name="Pilcher K."/>
            <person name="Chen G."/>
            <person name="Saunders D."/>
            <person name="Sodergren E."/>
            <person name="Davis P."/>
            <person name="Kerhornou A."/>
            <person name="Nie X."/>
            <person name="Hall N."/>
            <person name="Anjard C."/>
            <person name="Hemphill L."/>
            <person name="Bason N."/>
            <person name="Farbrother P."/>
            <person name="Desany B."/>
            <person name="Just E."/>
            <person name="Morio T."/>
            <person name="Rost R."/>
            <person name="Churcher C."/>
            <person name="Cooper J."/>
            <person name="Haydock S."/>
            <person name="van Driessche N."/>
            <person name="Cronin A."/>
            <person name="Goodhead I."/>
            <person name="Muzny D."/>
            <person name="Mourier T."/>
            <person name="Pain A."/>
            <person name="Lu M."/>
            <person name="Harper D."/>
            <person name="Lindsay R."/>
            <person name="Hauser H."/>
            <person name="James K."/>
            <person name="Quiles M."/>
            <person name="Madan Babu M."/>
            <person name="Saito T."/>
            <person name="Buchrieser C."/>
            <person name="Wardroper A."/>
            <person name="Felder M."/>
            <person name="Thangavelu M."/>
            <person name="Johnson D."/>
            <person name="Knights A."/>
            <person name="Loulseged H."/>
            <person name="Mungall K."/>
            <person name="Oliver K."/>
            <person name="Price C."/>
            <person name="Quail M.A."/>
            <person name="Urushihara H."/>
            <person name="Hernandez J."/>
            <person name="Rabbinowitsch E."/>
            <person name="Steffen D."/>
            <person name="Sanders M."/>
            <person name="Ma J."/>
            <person name="Kohara Y."/>
            <person name="Sharp S."/>
            <person name="Simmonds M."/>
            <person name="Spiegler S."/>
            <person name="Tivey A."/>
            <person name="Sugano S."/>
            <person name="White B."/>
            <person name="Walker D."/>
            <person name="Woodward J."/>
            <person name="Winckler T."/>
            <person name="Tanaka Y."/>
            <person name="Shaulsky G."/>
            <person name="Schleicher M."/>
            <person name="Weinstock G."/>
            <person name="Rosenthal A."/>
            <person name="Cox E.C."/>
            <person name="Chisholm R.L."/>
            <person name="Gibbs R."/>
            <person name="Loomis W.F."/>
            <person name="Platzer M."/>
            <person name="Kay R.R."/>
            <person name="Williams J."/>
            <person name="Dear P.H."/>
            <person name="Noegel A.A."/>
            <person name="Barrell B."/>
            <person name="Kuspa A."/>
        </authorList>
    </citation>
    <scope>NUCLEOTIDE SEQUENCE [LARGE SCALE GENOMIC DNA]</scope>
    <source>
        <strain evidence="2 3">AX4</strain>
    </source>
</reference>
<sequence length="72" mass="8335">MAAANLLPVKEYFSLTSSHFLVPCTKSSSILFDCFIMVCMYIVILMILVVMRFGVYELLRLLFPKLPHQDFE</sequence>
<dbReference type="AlphaFoldDB" id="Q55EV3"/>
<keyword evidence="1" id="KW-0472">Membrane</keyword>
<dbReference type="GeneID" id="8616604"/>
<accession>Q55EV3</accession>
<dbReference type="RefSeq" id="XP_646917.1">
    <property type="nucleotide sequence ID" value="XM_641825.1"/>
</dbReference>
<evidence type="ECO:0000313" key="2">
    <source>
        <dbReference type="EMBL" id="EAL72957.1"/>
    </source>
</evidence>
<dbReference type="InParanoid" id="Q55EV3"/>
<organism evidence="2 3">
    <name type="scientific">Dictyostelium discoideum</name>
    <name type="common">Social amoeba</name>
    <dbReference type="NCBI Taxonomy" id="44689"/>
    <lineage>
        <taxon>Eukaryota</taxon>
        <taxon>Amoebozoa</taxon>
        <taxon>Evosea</taxon>
        <taxon>Eumycetozoa</taxon>
        <taxon>Dictyostelia</taxon>
        <taxon>Dictyosteliales</taxon>
        <taxon>Dictyosteliaceae</taxon>
        <taxon>Dictyostelium</taxon>
    </lineage>
</organism>
<dbReference type="HOGENOM" id="CLU_2727528_0_0_1"/>
<dbReference type="KEGG" id="ddi:DDB_G0268736"/>
<keyword evidence="1" id="KW-0812">Transmembrane</keyword>
<name>Q55EV3_DICDI</name>
<evidence type="ECO:0000313" key="3">
    <source>
        <dbReference type="Proteomes" id="UP000002195"/>
    </source>
</evidence>
<evidence type="ECO:0000256" key="1">
    <source>
        <dbReference type="SAM" id="Phobius"/>
    </source>
</evidence>
<keyword evidence="1" id="KW-1133">Transmembrane helix</keyword>
<protein>
    <submittedName>
        <fullName evidence="2">Uncharacterized protein</fullName>
    </submittedName>
</protein>
<proteinExistence type="predicted"/>
<dbReference type="PaxDb" id="44689-DDB0189997"/>
<keyword evidence="3" id="KW-1185">Reference proteome</keyword>
<dbReference type="VEuPathDB" id="AmoebaDB:DDB_G0268736"/>
<feature type="transmembrane region" description="Helical" evidence="1">
    <location>
        <begin position="30"/>
        <end position="55"/>
    </location>
</feature>
<dbReference type="SMR" id="Q55EV3"/>